<sequence length="292" mass="32722">MASYTKEEDFYQDHIDLNEEYGMEERLVEALGSHIQDSVNQALIKALKPFTHPIFRYGQRKLWGRLPMVNTSRDDLAPDAGFAQKTSVGPSSSADILAQMAASVIKDHKYDLFPSLEASGSLPRMSSNISVAAESDSSLSSASQCREDPKHTGKRKRKSHNIEEENQTPKMLSFDLEAIIHPRSTEWVPCAEVAHYVQDRIRKSFDRDVRNTLRSECPRPSLLGKVAYTPELNPNLATFIKKKSKDPKKGLDGAWKGCQDKLLDISGPIIKILELVLQTKESNSPQDPDTIL</sequence>
<comment type="caution">
    <text evidence="2">The sequence shown here is derived from an EMBL/GenBank/DDBJ whole genome shotgun (WGS) entry which is preliminary data.</text>
</comment>
<evidence type="ECO:0000313" key="2">
    <source>
        <dbReference type="EMBL" id="KAJ1187018.1"/>
    </source>
</evidence>
<feature type="compositionally biased region" description="Low complexity" evidence="1">
    <location>
        <begin position="133"/>
        <end position="143"/>
    </location>
</feature>
<dbReference type="AlphaFoldDB" id="A0AAV7UDV1"/>
<dbReference type="EMBL" id="JANPWB010000005">
    <property type="protein sequence ID" value="KAJ1187018.1"/>
    <property type="molecule type" value="Genomic_DNA"/>
</dbReference>
<evidence type="ECO:0000313" key="3">
    <source>
        <dbReference type="Proteomes" id="UP001066276"/>
    </source>
</evidence>
<feature type="region of interest" description="Disordered" evidence="1">
    <location>
        <begin position="133"/>
        <end position="168"/>
    </location>
</feature>
<reference evidence="2" key="1">
    <citation type="journal article" date="2022" name="bioRxiv">
        <title>Sequencing and chromosome-scale assembly of the giantPleurodeles waltlgenome.</title>
        <authorList>
            <person name="Brown T."/>
            <person name="Elewa A."/>
            <person name="Iarovenko S."/>
            <person name="Subramanian E."/>
            <person name="Araus A.J."/>
            <person name="Petzold A."/>
            <person name="Susuki M."/>
            <person name="Suzuki K.-i.T."/>
            <person name="Hayashi T."/>
            <person name="Toyoda A."/>
            <person name="Oliveira C."/>
            <person name="Osipova E."/>
            <person name="Leigh N.D."/>
            <person name="Simon A."/>
            <person name="Yun M.H."/>
        </authorList>
    </citation>
    <scope>NUCLEOTIDE SEQUENCE</scope>
    <source>
        <strain evidence="2">20211129_DDA</strain>
        <tissue evidence="2">Liver</tissue>
    </source>
</reference>
<dbReference type="Proteomes" id="UP001066276">
    <property type="component" value="Chromosome 3_1"/>
</dbReference>
<organism evidence="2 3">
    <name type="scientific">Pleurodeles waltl</name>
    <name type="common">Iberian ribbed newt</name>
    <dbReference type="NCBI Taxonomy" id="8319"/>
    <lineage>
        <taxon>Eukaryota</taxon>
        <taxon>Metazoa</taxon>
        <taxon>Chordata</taxon>
        <taxon>Craniata</taxon>
        <taxon>Vertebrata</taxon>
        <taxon>Euteleostomi</taxon>
        <taxon>Amphibia</taxon>
        <taxon>Batrachia</taxon>
        <taxon>Caudata</taxon>
        <taxon>Salamandroidea</taxon>
        <taxon>Salamandridae</taxon>
        <taxon>Pleurodelinae</taxon>
        <taxon>Pleurodeles</taxon>
    </lineage>
</organism>
<proteinExistence type="predicted"/>
<name>A0AAV7UDV1_PLEWA</name>
<evidence type="ECO:0000256" key="1">
    <source>
        <dbReference type="SAM" id="MobiDB-lite"/>
    </source>
</evidence>
<gene>
    <name evidence="2" type="ORF">NDU88_003797</name>
</gene>
<feature type="non-terminal residue" evidence="2">
    <location>
        <position position="292"/>
    </location>
</feature>
<accession>A0AAV7UDV1</accession>
<keyword evidence="3" id="KW-1185">Reference proteome</keyword>
<protein>
    <submittedName>
        <fullName evidence="2">Uncharacterized protein</fullName>
    </submittedName>
</protein>